<accession>A0A4S8M6S5</accession>
<protein>
    <submittedName>
        <fullName evidence="2">Uncharacterized protein</fullName>
    </submittedName>
</protein>
<sequence>MSLPIIGINDNIAAMSKSTSQSQQPTAHADGLSFLKKNFKGILQNKDVSGTDSSQSQQPPSESIQSSSETGSNTPPPVQSNEQQQQPDIVVDPTYAVSADIQGIDTNPLELTRYWPRDPGGPILTSPFEFTGKRAPNAHVLWSANTTGIISST</sequence>
<evidence type="ECO:0000313" key="2">
    <source>
        <dbReference type="EMBL" id="THU97986.1"/>
    </source>
</evidence>
<dbReference type="Proteomes" id="UP000297245">
    <property type="component" value="Unassembled WGS sequence"/>
</dbReference>
<dbReference type="EMBL" id="ML179145">
    <property type="protein sequence ID" value="THU97986.1"/>
    <property type="molecule type" value="Genomic_DNA"/>
</dbReference>
<evidence type="ECO:0000313" key="3">
    <source>
        <dbReference type="Proteomes" id="UP000297245"/>
    </source>
</evidence>
<organism evidence="2 3">
    <name type="scientific">Dendrothele bispora (strain CBS 962.96)</name>
    <dbReference type="NCBI Taxonomy" id="1314807"/>
    <lineage>
        <taxon>Eukaryota</taxon>
        <taxon>Fungi</taxon>
        <taxon>Dikarya</taxon>
        <taxon>Basidiomycota</taxon>
        <taxon>Agaricomycotina</taxon>
        <taxon>Agaricomycetes</taxon>
        <taxon>Agaricomycetidae</taxon>
        <taxon>Agaricales</taxon>
        <taxon>Agaricales incertae sedis</taxon>
        <taxon>Dendrothele</taxon>
    </lineage>
</organism>
<dbReference type="AlphaFoldDB" id="A0A4S8M6S5"/>
<proteinExistence type="predicted"/>
<feature type="compositionally biased region" description="Low complexity" evidence="1">
    <location>
        <begin position="50"/>
        <end position="72"/>
    </location>
</feature>
<feature type="region of interest" description="Disordered" evidence="1">
    <location>
        <begin position="43"/>
        <end position="90"/>
    </location>
</feature>
<keyword evidence="3" id="KW-1185">Reference proteome</keyword>
<evidence type="ECO:0000256" key="1">
    <source>
        <dbReference type="SAM" id="MobiDB-lite"/>
    </source>
</evidence>
<gene>
    <name evidence="2" type="ORF">K435DRAFT_857114</name>
</gene>
<name>A0A4S8M6S5_DENBC</name>
<reference evidence="2 3" key="1">
    <citation type="journal article" date="2019" name="Nat. Ecol. Evol.">
        <title>Megaphylogeny resolves global patterns of mushroom evolution.</title>
        <authorList>
            <person name="Varga T."/>
            <person name="Krizsan K."/>
            <person name="Foldi C."/>
            <person name="Dima B."/>
            <person name="Sanchez-Garcia M."/>
            <person name="Sanchez-Ramirez S."/>
            <person name="Szollosi G.J."/>
            <person name="Szarkandi J.G."/>
            <person name="Papp V."/>
            <person name="Albert L."/>
            <person name="Andreopoulos W."/>
            <person name="Angelini C."/>
            <person name="Antonin V."/>
            <person name="Barry K.W."/>
            <person name="Bougher N.L."/>
            <person name="Buchanan P."/>
            <person name="Buyck B."/>
            <person name="Bense V."/>
            <person name="Catcheside P."/>
            <person name="Chovatia M."/>
            <person name="Cooper J."/>
            <person name="Damon W."/>
            <person name="Desjardin D."/>
            <person name="Finy P."/>
            <person name="Geml J."/>
            <person name="Haridas S."/>
            <person name="Hughes K."/>
            <person name="Justo A."/>
            <person name="Karasinski D."/>
            <person name="Kautmanova I."/>
            <person name="Kiss B."/>
            <person name="Kocsube S."/>
            <person name="Kotiranta H."/>
            <person name="LaButti K.M."/>
            <person name="Lechner B.E."/>
            <person name="Liimatainen K."/>
            <person name="Lipzen A."/>
            <person name="Lukacs Z."/>
            <person name="Mihaltcheva S."/>
            <person name="Morgado L.N."/>
            <person name="Niskanen T."/>
            <person name="Noordeloos M.E."/>
            <person name="Ohm R.A."/>
            <person name="Ortiz-Santana B."/>
            <person name="Ovrebo C."/>
            <person name="Racz N."/>
            <person name="Riley R."/>
            <person name="Savchenko A."/>
            <person name="Shiryaev A."/>
            <person name="Soop K."/>
            <person name="Spirin V."/>
            <person name="Szebenyi C."/>
            <person name="Tomsovsky M."/>
            <person name="Tulloss R.E."/>
            <person name="Uehling J."/>
            <person name="Grigoriev I.V."/>
            <person name="Vagvolgyi C."/>
            <person name="Papp T."/>
            <person name="Martin F.M."/>
            <person name="Miettinen O."/>
            <person name="Hibbett D.S."/>
            <person name="Nagy L.G."/>
        </authorList>
    </citation>
    <scope>NUCLEOTIDE SEQUENCE [LARGE SCALE GENOMIC DNA]</scope>
    <source>
        <strain evidence="2 3">CBS 962.96</strain>
    </source>
</reference>